<name>A8P409_COPC7</name>
<dbReference type="EMBL" id="AACS02000004">
    <property type="protein sequence ID" value="EAU83160.2"/>
    <property type="molecule type" value="Genomic_DNA"/>
</dbReference>
<dbReference type="VEuPathDB" id="FungiDB:CC1G_07842"/>
<dbReference type="RefSeq" id="XP_001838651.2">
    <property type="nucleotide sequence ID" value="XM_001838599.2"/>
</dbReference>
<keyword evidence="2" id="KW-1185">Reference proteome</keyword>
<dbReference type="HOGENOM" id="CLU_2468999_0_0_1"/>
<protein>
    <submittedName>
        <fullName evidence="1">Uncharacterized protein</fullName>
    </submittedName>
</protein>
<gene>
    <name evidence="1" type="ORF">CC1G_07842</name>
</gene>
<dbReference type="AlphaFoldDB" id="A8P409"/>
<evidence type="ECO:0000313" key="1">
    <source>
        <dbReference type="EMBL" id="EAU83160.2"/>
    </source>
</evidence>
<reference evidence="1 2" key="1">
    <citation type="journal article" date="2010" name="Proc. Natl. Acad. Sci. U.S.A.">
        <title>Insights into evolution of multicellular fungi from the assembled chromosomes of the mushroom Coprinopsis cinerea (Coprinus cinereus).</title>
        <authorList>
            <person name="Stajich J.E."/>
            <person name="Wilke S.K."/>
            <person name="Ahren D."/>
            <person name="Au C.H."/>
            <person name="Birren B.W."/>
            <person name="Borodovsky M."/>
            <person name="Burns C."/>
            <person name="Canback B."/>
            <person name="Casselton L.A."/>
            <person name="Cheng C.K."/>
            <person name="Deng J."/>
            <person name="Dietrich F.S."/>
            <person name="Fargo D.C."/>
            <person name="Farman M.L."/>
            <person name="Gathman A.C."/>
            <person name="Goldberg J."/>
            <person name="Guigo R."/>
            <person name="Hoegger P.J."/>
            <person name="Hooker J.B."/>
            <person name="Huggins A."/>
            <person name="James T.Y."/>
            <person name="Kamada T."/>
            <person name="Kilaru S."/>
            <person name="Kodira C."/>
            <person name="Kues U."/>
            <person name="Kupfer D."/>
            <person name="Kwan H.S."/>
            <person name="Lomsadze A."/>
            <person name="Li W."/>
            <person name="Lilly W.W."/>
            <person name="Ma L.J."/>
            <person name="Mackey A.J."/>
            <person name="Manning G."/>
            <person name="Martin F."/>
            <person name="Muraguchi H."/>
            <person name="Natvig D.O."/>
            <person name="Palmerini H."/>
            <person name="Ramesh M.A."/>
            <person name="Rehmeyer C.J."/>
            <person name="Roe B.A."/>
            <person name="Shenoy N."/>
            <person name="Stanke M."/>
            <person name="Ter-Hovhannisyan V."/>
            <person name="Tunlid A."/>
            <person name="Velagapudi R."/>
            <person name="Vision T.J."/>
            <person name="Zeng Q."/>
            <person name="Zolan M.E."/>
            <person name="Pukkila P.J."/>
        </authorList>
    </citation>
    <scope>NUCLEOTIDE SEQUENCE [LARGE SCALE GENOMIC DNA]</scope>
    <source>
        <strain evidence="2">Okayama-7 / 130 / ATCC MYA-4618 / FGSC 9003</strain>
    </source>
</reference>
<dbReference type="KEGG" id="cci:CC1G_07842"/>
<accession>A8P409</accession>
<dbReference type="GeneID" id="6015244"/>
<dbReference type="InParanoid" id="A8P409"/>
<evidence type="ECO:0000313" key="2">
    <source>
        <dbReference type="Proteomes" id="UP000001861"/>
    </source>
</evidence>
<dbReference type="Proteomes" id="UP000001861">
    <property type="component" value="Unassembled WGS sequence"/>
</dbReference>
<proteinExistence type="predicted"/>
<sequence length="88" mass="9977">MCKIYYATFEVSPGESTTLTLPDSAHDICQSESCRGSMQHRQREPHNCWSVQPPCSKPLYVEVKPSVNEDELVAEFEDCVTNQRVLEA</sequence>
<comment type="caution">
    <text evidence="1">The sequence shown here is derived from an EMBL/GenBank/DDBJ whole genome shotgun (WGS) entry which is preliminary data.</text>
</comment>
<organism evidence="1 2">
    <name type="scientific">Coprinopsis cinerea (strain Okayama-7 / 130 / ATCC MYA-4618 / FGSC 9003)</name>
    <name type="common">Inky cap fungus</name>
    <name type="synonym">Hormographiella aspergillata</name>
    <dbReference type="NCBI Taxonomy" id="240176"/>
    <lineage>
        <taxon>Eukaryota</taxon>
        <taxon>Fungi</taxon>
        <taxon>Dikarya</taxon>
        <taxon>Basidiomycota</taxon>
        <taxon>Agaricomycotina</taxon>
        <taxon>Agaricomycetes</taxon>
        <taxon>Agaricomycetidae</taxon>
        <taxon>Agaricales</taxon>
        <taxon>Agaricineae</taxon>
        <taxon>Psathyrellaceae</taxon>
        <taxon>Coprinopsis</taxon>
    </lineage>
</organism>